<keyword evidence="2" id="KW-1185">Reference proteome</keyword>
<evidence type="ECO:0000313" key="2">
    <source>
        <dbReference type="Proteomes" id="UP000475862"/>
    </source>
</evidence>
<accession>A0A6G0TSA5</accession>
<gene>
    <name evidence="1" type="ORF">AGLY_005897</name>
</gene>
<dbReference type="EMBL" id="VYZN01000017">
    <property type="protein sequence ID" value="KAE9537925.1"/>
    <property type="molecule type" value="Genomic_DNA"/>
</dbReference>
<sequence length="192" mass="21106">MSKFINASVLMTSPIPGKLCNNGYNISFVTIIHLEGLPIREQEHELCQQCIALFWKIGTSKLMLPSGNTSTMTTTSVPPSLNSHLKSAKKDPCLAGTFFLHSRHTQLNLSTTRARCHCIFSVVRHSLFGHFCSLAISPFFLSHSHRSPSRPAASSGSTVVSKKFGSLQTPGMMDGTTRLYNNLSTLTRVRLP</sequence>
<dbReference type="Proteomes" id="UP000475862">
    <property type="component" value="Unassembled WGS sequence"/>
</dbReference>
<evidence type="ECO:0000313" key="1">
    <source>
        <dbReference type="EMBL" id="KAE9537925.1"/>
    </source>
</evidence>
<dbReference type="AlphaFoldDB" id="A0A6G0TSA5"/>
<comment type="caution">
    <text evidence="1">The sequence shown here is derived from an EMBL/GenBank/DDBJ whole genome shotgun (WGS) entry which is preliminary data.</text>
</comment>
<reference evidence="1 2" key="1">
    <citation type="submission" date="2019-08" db="EMBL/GenBank/DDBJ databases">
        <title>The genome of the soybean aphid Biotype 1, its phylome, world population structure and adaptation to the North American continent.</title>
        <authorList>
            <person name="Giordano R."/>
            <person name="Donthu R.K."/>
            <person name="Hernandez A.G."/>
            <person name="Wright C.L."/>
            <person name="Zimin A.V."/>
        </authorList>
    </citation>
    <scope>NUCLEOTIDE SEQUENCE [LARGE SCALE GENOMIC DNA]</scope>
    <source>
        <tissue evidence="1">Whole aphids</tissue>
    </source>
</reference>
<proteinExistence type="predicted"/>
<dbReference type="OrthoDB" id="6226069at2759"/>
<name>A0A6G0TSA5_APHGL</name>
<organism evidence="1 2">
    <name type="scientific">Aphis glycines</name>
    <name type="common">Soybean aphid</name>
    <dbReference type="NCBI Taxonomy" id="307491"/>
    <lineage>
        <taxon>Eukaryota</taxon>
        <taxon>Metazoa</taxon>
        <taxon>Ecdysozoa</taxon>
        <taxon>Arthropoda</taxon>
        <taxon>Hexapoda</taxon>
        <taxon>Insecta</taxon>
        <taxon>Pterygota</taxon>
        <taxon>Neoptera</taxon>
        <taxon>Paraneoptera</taxon>
        <taxon>Hemiptera</taxon>
        <taxon>Sternorrhyncha</taxon>
        <taxon>Aphidomorpha</taxon>
        <taxon>Aphidoidea</taxon>
        <taxon>Aphididae</taxon>
        <taxon>Aphidini</taxon>
        <taxon>Aphis</taxon>
        <taxon>Aphis</taxon>
    </lineage>
</organism>
<protein>
    <submittedName>
        <fullName evidence="1">Uncharacterized protein</fullName>
    </submittedName>
</protein>